<feature type="signal peptide" evidence="14">
    <location>
        <begin position="1"/>
        <end position="23"/>
    </location>
</feature>
<dbReference type="Proteomes" id="UP001292094">
    <property type="component" value="Unassembled WGS sequence"/>
</dbReference>
<organism evidence="16 17">
    <name type="scientific">Petrolisthes manimaculis</name>
    <dbReference type="NCBI Taxonomy" id="1843537"/>
    <lineage>
        <taxon>Eukaryota</taxon>
        <taxon>Metazoa</taxon>
        <taxon>Ecdysozoa</taxon>
        <taxon>Arthropoda</taxon>
        <taxon>Crustacea</taxon>
        <taxon>Multicrustacea</taxon>
        <taxon>Malacostraca</taxon>
        <taxon>Eumalacostraca</taxon>
        <taxon>Eucarida</taxon>
        <taxon>Decapoda</taxon>
        <taxon>Pleocyemata</taxon>
        <taxon>Anomura</taxon>
        <taxon>Galatheoidea</taxon>
        <taxon>Porcellanidae</taxon>
        <taxon>Petrolisthes</taxon>
    </lineage>
</organism>
<evidence type="ECO:0000256" key="3">
    <source>
        <dbReference type="ARBA" id="ARBA00022448"/>
    </source>
</evidence>
<evidence type="ECO:0000256" key="9">
    <source>
        <dbReference type="ARBA" id="ARBA00023170"/>
    </source>
</evidence>
<protein>
    <recommendedName>
        <fullName evidence="15">Ionotropic glutamate receptor L-glutamate and glycine-binding domain-containing protein</fullName>
    </recommendedName>
</protein>
<keyword evidence="12" id="KW-0407">Ion channel</keyword>
<dbReference type="SUPFAM" id="SSF53850">
    <property type="entry name" value="Periplasmic binding protein-like II"/>
    <property type="match status" value="1"/>
</dbReference>
<comment type="similarity">
    <text evidence="2">Belongs to the glutamate-gated ion channel (TC 1.A.10.1) family.</text>
</comment>
<evidence type="ECO:0000256" key="14">
    <source>
        <dbReference type="SAM" id="SignalP"/>
    </source>
</evidence>
<name>A0AAE1UCF3_9EUCA</name>
<comment type="caution">
    <text evidence="16">The sequence shown here is derived from an EMBL/GenBank/DDBJ whole genome shotgun (WGS) entry which is preliminary data.</text>
</comment>
<dbReference type="Gene3D" id="3.40.190.10">
    <property type="entry name" value="Periplasmic binding protein-like II"/>
    <property type="match status" value="1"/>
</dbReference>
<evidence type="ECO:0000256" key="2">
    <source>
        <dbReference type="ARBA" id="ARBA00008685"/>
    </source>
</evidence>
<keyword evidence="11" id="KW-1071">Ligand-gated ion channel</keyword>
<evidence type="ECO:0000256" key="13">
    <source>
        <dbReference type="SAM" id="Phobius"/>
    </source>
</evidence>
<feature type="domain" description="Ionotropic glutamate receptor L-glutamate and glycine-binding" evidence="15">
    <location>
        <begin position="207"/>
        <end position="266"/>
    </location>
</feature>
<dbReference type="PANTHER" id="PTHR42643:SF24">
    <property type="entry name" value="IONOTROPIC RECEPTOR 60A"/>
    <property type="match status" value="1"/>
</dbReference>
<keyword evidence="7" id="KW-0406">Ion transport</keyword>
<dbReference type="GO" id="GO:0005886">
    <property type="term" value="C:plasma membrane"/>
    <property type="evidence" value="ECO:0007669"/>
    <property type="project" value="UniProtKB-SubCell"/>
</dbReference>
<evidence type="ECO:0000256" key="4">
    <source>
        <dbReference type="ARBA" id="ARBA00022475"/>
    </source>
</evidence>
<evidence type="ECO:0000256" key="1">
    <source>
        <dbReference type="ARBA" id="ARBA00004651"/>
    </source>
</evidence>
<reference evidence="16" key="1">
    <citation type="submission" date="2023-11" db="EMBL/GenBank/DDBJ databases">
        <title>Genome assemblies of two species of porcelain crab, Petrolisthes cinctipes and Petrolisthes manimaculis (Anomura: Porcellanidae).</title>
        <authorList>
            <person name="Angst P."/>
        </authorList>
    </citation>
    <scope>NUCLEOTIDE SEQUENCE</scope>
    <source>
        <strain evidence="16">PB745_02</strain>
        <tissue evidence="16">Gill</tissue>
    </source>
</reference>
<keyword evidence="17" id="KW-1185">Reference proteome</keyword>
<feature type="transmembrane region" description="Helical" evidence="13">
    <location>
        <begin position="589"/>
        <end position="610"/>
    </location>
</feature>
<evidence type="ECO:0000313" key="16">
    <source>
        <dbReference type="EMBL" id="KAK4313624.1"/>
    </source>
</evidence>
<keyword evidence="9" id="KW-0675">Receptor</keyword>
<keyword evidence="4" id="KW-1003">Cell membrane</keyword>
<evidence type="ECO:0000259" key="15">
    <source>
        <dbReference type="SMART" id="SM00918"/>
    </source>
</evidence>
<accession>A0AAE1UCF3</accession>
<dbReference type="Pfam" id="PF00060">
    <property type="entry name" value="Lig_chan"/>
    <property type="match status" value="1"/>
</dbReference>
<dbReference type="EMBL" id="JAWZYT010001281">
    <property type="protein sequence ID" value="KAK4313624.1"/>
    <property type="molecule type" value="Genomic_DNA"/>
</dbReference>
<keyword evidence="10" id="KW-0325">Glycoprotein</keyword>
<sequence length="613" mass="70355">MHRRNGLVLFLVVALMIATSTFGQDVYTEDVGDVVVRVVDRYLSKCHVVLLTTDIQSFQVSDIIRLLERTGHWKHSETRVVVLGRRPYVKEVLLQHCFRNTAYALYIAIDYDNSVKTFPWQGNLFRWVYKEAEPQTKARVWVYRRCLYCNNGYADVEELHHWRSKLNSITSSHNEGSLFYRQDELYNFRGHHFKYIAAQYFPYIDFPSRKDDVAVPVNPYDSVDFRLAETMAQKENFTYTIYKEPNTSWGEDTDGVWSGLMGYLQREDVDMSTLVVPTDSRLKAASFIRNYPSDHVIIASLKPQPLPRHLALIRPFTGTVWIAVLLAVLVWVIIFWVLQRLSSRITGSQEIRFDTALLYGWGVLMEVHPKVPTSATSGQVMVGWWLVFCMVIYTGYESALISHLTVNRASTQPPESFEDLLHADGWEWGLDSFLWTGLPLEYFTRHKDPVVMEIYKHLQIIDPLQGLKKVLGGGFSLLTVMSMVTIQGSSYFGDDHGNMPFYISKKNVPIATMFGWGFRLGAPFYHRFNKLNLQLDAAGILTLWLQNVTTKKIKDNRAKAELDGGTAFVEYTQSEEGHVVLGLDHLQGIFYLLFFGLLQSGIGLLGEILINYL</sequence>
<evidence type="ECO:0000256" key="8">
    <source>
        <dbReference type="ARBA" id="ARBA00023136"/>
    </source>
</evidence>
<dbReference type="AlphaFoldDB" id="A0AAE1UCF3"/>
<dbReference type="InterPro" id="IPR019594">
    <property type="entry name" value="Glu/Gly-bd"/>
</dbReference>
<evidence type="ECO:0000313" key="17">
    <source>
        <dbReference type="Proteomes" id="UP001292094"/>
    </source>
</evidence>
<dbReference type="Gene3D" id="1.10.287.70">
    <property type="match status" value="1"/>
</dbReference>
<dbReference type="SMART" id="SM00918">
    <property type="entry name" value="Lig_chan-Glu_bd"/>
    <property type="match status" value="1"/>
</dbReference>
<evidence type="ECO:0000256" key="10">
    <source>
        <dbReference type="ARBA" id="ARBA00023180"/>
    </source>
</evidence>
<comment type="subcellular location">
    <subcellularLocation>
        <location evidence="1">Cell membrane</location>
        <topology evidence="1">Multi-pass membrane protein</topology>
    </subcellularLocation>
</comment>
<evidence type="ECO:0000256" key="11">
    <source>
        <dbReference type="ARBA" id="ARBA00023286"/>
    </source>
</evidence>
<keyword evidence="6 13" id="KW-1133">Transmembrane helix</keyword>
<dbReference type="GO" id="GO:0050906">
    <property type="term" value="P:detection of stimulus involved in sensory perception"/>
    <property type="evidence" value="ECO:0007669"/>
    <property type="project" value="UniProtKB-ARBA"/>
</dbReference>
<gene>
    <name evidence="16" type="ORF">Pmani_015028</name>
</gene>
<keyword evidence="5 13" id="KW-0812">Transmembrane</keyword>
<feature type="transmembrane region" description="Helical" evidence="13">
    <location>
        <begin position="318"/>
        <end position="338"/>
    </location>
</feature>
<dbReference type="InterPro" id="IPR001320">
    <property type="entry name" value="Iontro_rcpt_C"/>
</dbReference>
<keyword evidence="14" id="KW-0732">Signal</keyword>
<proteinExistence type="inferred from homology"/>
<evidence type="ECO:0000256" key="12">
    <source>
        <dbReference type="ARBA" id="ARBA00023303"/>
    </source>
</evidence>
<feature type="chain" id="PRO_5042120205" description="Ionotropic glutamate receptor L-glutamate and glycine-binding domain-containing protein" evidence="14">
    <location>
        <begin position="24"/>
        <end position="613"/>
    </location>
</feature>
<keyword evidence="8 13" id="KW-0472">Membrane</keyword>
<evidence type="ECO:0000256" key="7">
    <source>
        <dbReference type="ARBA" id="ARBA00023065"/>
    </source>
</evidence>
<dbReference type="PANTHER" id="PTHR42643">
    <property type="entry name" value="IONOTROPIC RECEPTOR 20A-RELATED"/>
    <property type="match status" value="1"/>
</dbReference>
<keyword evidence="3" id="KW-0813">Transport</keyword>
<evidence type="ECO:0000256" key="5">
    <source>
        <dbReference type="ARBA" id="ARBA00022692"/>
    </source>
</evidence>
<dbReference type="GO" id="GO:0015276">
    <property type="term" value="F:ligand-gated monoatomic ion channel activity"/>
    <property type="evidence" value="ECO:0007669"/>
    <property type="project" value="InterPro"/>
</dbReference>
<evidence type="ECO:0000256" key="6">
    <source>
        <dbReference type="ARBA" id="ARBA00022989"/>
    </source>
</evidence>
<dbReference type="InterPro" id="IPR052192">
    <property type="entry name" value="Insect_Ionotropic_Sensory_Rcpt"/>
</dbReference>
<feature type="transmembrane region" description="Helical" evidence="13">
    <location>
        <begin position="470"/>
        <end position="492"/>
    </location>
</feature>